<evidence type="ECO:0008006" key="4">
    <source>
        <dbReference type="Google" id="ProtNLM"/>
    </source>
</evidence>
<dbReference type="InterPro" id="IPR018642">
    <property type="entry name" value="DUF2066"/>
</dbReference>
<dbReference type="RefSeq" id="WP_107990799.1">
    <property type="nucleotide sequence ID" value="NZ_QAYG01000006.1"/>
</dbReference>
<dbReference type="EMBL" id="QAYG01000006">
    <property type="protein sequence ID" value="PTW59856.1"/>
    <property type="molecule type" value="Genomic_DNA"/>
</dbReference>
<feature type="chain" id="PRO_5015400818" description="DUF2066 domain-containing protein" evidence="1">
    <location>
        <begin position="31"/>
        <end position="277"/>
    </location>
</feature>
<evidence type="ECO:0000256" key="1">
    <source>
        <dbReference type="SAM" id="SignalP"/>
    </source>
</evidence>
<organism evidence="2 3">
    <name type="scientific">Breoghania corrubedonensis</name>
    <dbReference type="NCBI Taxonomy" id="665038"/>
    <lineage>
        <taxon>Bacteria</taxon>
        <taxon>Pseudomonadati</taxon>
        <taxon>Pseudomonadota</taxon>
        <taxon>Alphaproteobacteria</taxon>
        <taxon>Hyphomicrobiales</taxon>
        <taxon>Stappiaceae</taxon>
        <taxon>Breoghania</taxon>
    </lineage>
</organism>
<name>A0A2T5V7Y5_9HYPH</name>
<reference evidence="2 3" key="1">
    <citation type="submission" date="2018-04" db="EMBL/GenBank/DDBJ databases">
        <title>Genomic Encyclopedia of Archaeal and Bacterial Type Strains, Phase II (KMG-II): from individual species to whole genera.</title>
        <authorList>
            <person name="Goeker M."/>
        </authorList>
    </citation>
    <scope>NUCLEOTIDE SEQUENCE [LARGE SCALE GENOMIC DNA]</scope>
    <source>
        <strain evidence="2 3">DSM 23382</strain>
    </source>
</reference>
<dbReference type="OrthoDB" id="7266613at2"/>
<dbReference type="Pfam" id="PF09839">
    <property type="entry name" value="DUF2066"/>
    <property type="match status" value="1"/>
</dbReference>
<keyword evidence="1" id="KW-0732">Signal</keyword>
<dbReference type="AlphaFoldDB" id="A0A2T5V7Y5"/>
<accession>A0A2T5V7Y5</accession>
<dbReference type="Proteomes" id="UP000244081">
    <property type="component" value="Unassembled WGS sequence"/>
</dbReference>
<evidence type="ECO:0000313" key="2">
    <source>
        <dbReference type="EMBL" id="PTW59856.1"/>
    </source>
</evidence>
<proteinExistence type="predicted"/>
<evidence type="ECO:0000313" key="3">
    <source>
        <dbReference type="Proteomes" id="UP000244081"/>
    </source>
</evidence>
<protein>
    <recommendedName>
        <fullName evidence="4">DUF2066 domain-containing protein</fullName>
    </recommendedName>
</protein>
<sequence>MRAFFKVLSCPVPAFLVLGLSAQISLGATAIDDADLYSATTFVTGQREETRVPGIKATFASVLVKVTGATKILERKAFAAYAAKAGDYVSGYGYRDRMEGIPHHDEQGSRDRPYDLTVHFVPAKIDGIIKELGFRKWALPRPIITPLVKVEFQGSSFFMTRDAEKGVGQRDALLAEAEKLGMAVALPHAATLDGMDVGPPNIEGPSQAALESVAEQTGGDTVLSCVLVWDAEKLVWNSSWRIMVGGQARQWQEATETFDGAFRAGLGGAAALLSRVR</sequence>
<feature type="signal peptide" evidence="1">
    <location>
        <begin position="1"/>
        <end position="30"/>
    </location>
</feature>
<keyword evidence="3" id="KW-1185">Reference proteome</keyword>
<gene>
    <name evidence="2" type="ORF">C8N35_106241</name>
</gene>
<comment type="caution">
    <text evidence="2">The sequence shown here is derived from an EMBL/GenBank/DDBJ whole genome shotgun (WGS) entry which is preliminary data.</text>
</comment>